<dbReference type="Pfam" id="PF01966">
    <property type="entry name" value="HD"/>
    <property type="match status" value="1"/>
</dbReference>
<dbReference type="Proteomes" id="UP000032809">
    <property type="component" value="Chromosome I"/>
</dbReference>
<evidence type="ECO:0000313" key="5">
    <source>
        <dbReference type="EMBL" id="CEP78154.1"/>
    </source>
</evidence>
<dbReference type="AlphaFoldDB" id="A0A0C7P2I1"/>
<dbReference type="OrthoDB" id="46240at2"/>
<dbReference type="InterPro" id="IPR005249">
    <property type="entry name" value="YqeK"/>
</dbReference>
<name>A0A0C7P2I1_DEFTU</name>
<dbReference type="InterPro" id="IPR006674">
    <property type="entry name" value="HD_domain"/>
</dbReference>
<dbReference type="KEGG" id="dtn:DTL3_0847"/>
<dbReference type="GO" id="GO:0000166">
    <property type="term" value="F:nucleotide binding"/>
    <property type="evidence" value="ECO:0007669"/>
    <property type="project" value="UniProtKB-KW"/>
</dbReference>
<gene>
    <name evidence="5" type="ORF">DTL3_0847</name>
</gene>
<dbReference type="STRING" id="1006576.DTL3_0847"/>
<dbReference type="HOGENOM" id="CLU_089580_1_2_0"/>
<accession>A0A0C7P2I1</accession>
<dbReference type="PANTHER" id="PTHR35795:SF1">
    <property type="entry name" value="BIS(5'-NUCLEOSYL)-TETRAPHOSPHATASE, SYMMETRICAL"/>
    <property type="match status" value="1"/>
</dbReference>
<dbReference type="Gene3D" id="1.10.3210.10">
    <property type="entry name" value="Hypothetical protein af1432"/>
    <property type="match status" value="1"/>
</dbReference>
<dbReference type="InterPro" id="IPR051094">
    <property type="entry name" value="Diverse_Catalytic_Enzymes"/>
</dbReference>
<evidence type="ECO:0000259" key="4">
    <source>
        <dbReference type="Pfam" id="PF01966"/>
    </source>
</evidence>
<keyword evidence="1" id="KW-0479">Metal-binding</keyword>
<keyword evidence="2" id="KW-0547">Nucleotide-binding</keyword>
<dbReference type="NCBIfam" id="TIGR00488">
    <property type="entry name" value="bis(5'-nucleosyl)-tetraphosphatase (symmetrical) YqeK"/>
    <property type="match status" value="1"/>
</dbReference>
<evidence type="ECO:0000313" key="6">
    <source>
        <dbReference type="Proteomes" id="UP000032809"/>
    </source>
</evidence>
<dbReference type="PANTHER" id="PTHR35795">
    <property type="entry name" value="SLR1885 PROTEIN"/>
    <property type="match status" value="1"/>
</dbReference>
<evidence type="ECO:0000256" key="1">
    <source>
        <dbReference type="ARBA" id="ARBA00022723"/>
    </source>
</evidence>
<reference evidence="6" key="1">
    <citation type="submission" date="2014-11" db="EMBL/GenBank/DDBJ databases">
        <authorList>
            <person name="Wibberg D."/>
        </authorList>
    </citation>
    <scope>NUCLEOTIDE SEQUENCE [LARGE SCALE GENOMIC DNA]</scope>
    <source>
        <strain evidence="6">L3</strain>
    </source>
</reference>
<dbReference type="RefSeq" id="WP_052670360.1">
    <property type="nucleotide sequence ID" value="NZ_LN824141.1"/>
</dbReference>
<dbReference type="EMBL" id="LN824141">
    <property type="protein sequence ID" value="CEP78154.1"/>
    <property type="molecule type" value="Genomic_DNA"/>
</dbReference>
<evidence type="ECO:0000256" key="3">
    <source>
        <dbReference type="ARBA" id="ARBA00022801"/>
    </source>
</evidence>
<feature type="domain" description="HD" evidence="4">
    <location>
        <begin position="23"/>
        <end position="121"/>
    </location>
</feature>
<proteinExistence type="predicted"/>
<dbReference type="GO" id="GO:0016787">
    <property type="term" value="F:hydrolase activity"/>
    <property type="evidence" value="ECO:0007669"/>
    <property type="project" value="UniProtKB-KW"/>
</dbReference>
<dbReference type="SUPFAM" id="SSF109604">
    <property type="entry name" value="HD-domain/PDEase-like"/>
    <property type="match status" value="1"/>
</dbReference>
<protein>
    <submittedName>
        <fullName evidence="5">Putative HD superfamily hydrolase involved in NAD metabolism</fullName>
    </submittedName>
</protein>
<evidence type="ECO:0000256" key="2">
    <source>
        <dbReference type="ARBA" id="ARBA00022741"/>
    </source>
</evidence>
<organism evidence="5 6">
    <name type="scientific">Defluviitoga tunisiensis</name>
    <dbReference type="NCBI Taxonomy" id="1006576"/>
    <lineage>
        <taxon>Bacteria</taxon>
        <taxon>Thermotogati</taxon>
        <taxon>Thermotogota</taxon>
        <taxon>Thermotogae</taxon>
        <taxon>Petrotogales</taxon>
        <taxon>Petrotogaceae</taxon>
        <taxon>Defluviitoga</taxon>
    </lineage>
</organism>
<keyword evidence="6" id="KW-1185">Reference proteome</keyword>
<dbReference type="GO" id="GO:0046872">
    <property type="term" value="F:metal ion binding"/>
    <property type="evidence" value="ECO:0007669"/>
    <property type="project" value="UniProtKB-KW"/>
</dbReference>
<keyword evidence="3 5" id="KW-0378">Hydrolase</keyword>
<sequence>MNINKIILEIEQYLKLMINSKERLNHIYSVVDFSNKLAEVHNISQERVKIAALGHDLFRDVKPSKLITIARIYNIPITQIELAAPILLHGMISAEFLKRKYGIDEEIYEAIYYHTSGYEYMGDIGRILVISDSAGDDREYRGVKKLRQESIKSLNLGYKLAIKNKIQYAIKKDRYVLEQTYKTWNRILLNKVENY</sequence>